<evidence type="ECO:0000259" key="8">
    <source>
        <dbReference type="Pfam" id="PF12804"/>
    </source>
</evidence>
<dbReference type="EMBL" id="CP000383">
    <property type="protein sequence ID" value="ABG58598.1"/>
    <property type="molecule type" value="Genomic_DNA"/>
</dbReference>
<evidence type="ECO:0000256" key="2">
    <source>
        <dbReference type="ARBA" id="ARBA00022679"/>
    </source>
</evidence>
<dbReference type="GO" id="GO:0005525">
    <property type="term" value="F:GTP binding"/>
    <property type="evidence" value="ECO:0007669"/>
    <property type="project" value="UniProtKB-KW"/>
</dbReference>
<dbReference type="Pfam" id="PF12804">
    <property type="entry name" value="NTP_transf_3"/>
    <property type="match status" value="1"/>
</dbReference>
<organism evidence="9 10">
    <name type="scientific">Cytophaga hutchinsonii (strain ATCC 33406 / DSM 1761 / CIP 103989 / NBRC 15051 / NCIMB 9469 / D465)</name>
    <dbReference type="NCBI Taxonomy" id="269798"/>
    <lineage>
        <taxon>Bacteria</taxon>
        <taxon>Pseudomonadati</taxon>
        <taxon>Bacteroidota</taxon>
        <taxon>Cytophagia</taxon>
        <taxon>Cytophagales</taxon>
        <taxon>Cytophagaceae</taxon>
        <taxon>Cytophaga</taxon>
    </lineage>
</organism>
<dbReference type="GO" id="GO:0046872">
    <property type="term" value="F:metal ion binding"/>
    <property type="evidence" value="ECO:0007669"/>
    <property type="project" value="UniProtKB-KW"/>
</dbReference>
<dbReference type="GO" id="GO:0016779">
    <property type="term" value="F:nucleotidyltransferase activity"/>
    <property type="evidence" value="ECO:0007669"/>
    <property type="project" value="UniProtKB-KW"/>
</dbReference>
<evidence type="ECO:0000256" key="1">
    <source>
        <dbReference type="ARBA" id="ARBA00022490"/>
    </source>
</evidence>
<dbReference type="PANTHER" id="PTHR19136">
    <property type="entry name" value="MOLYBDENUM COFACTOR GUANYLYLTRANSFERASE"/>
    <property type="match status" value="1"/>
</dbReference>
<evidence type="ECO:0000256" key="5">
    <source>
        <dbReference type="ARBA" id="ARBA00022842"/>
    </source>
</evidence>
<reference evidence="9 10" key="1">
    <citation type="journal article" date="2007" name="Appl. Environ. Microbiol.">
        <title>Genome sequence of the cellulolytic gliding bacterium Cytophaga hutchinsonii.</title>
        <authorList>
            <person name="Xie G."/>
            <person name="Bruce D.C."/>
            <person name="Challacombe J.F."/>
            <person name="Chertkov O."/>
            <person name="Detter J.C."/>
            <person name="Gilna P."/>
            <person name="Han C.S."/>
            <person name="Lucas S."/>
            <person name="Misra M."/>
            <person name="Myers G.L."/>
            <person name="Richardson P."/>
            <person name="Tapia R."/>
            <person name="Thayer N."/>
            <person name="Thompson L.S."/>
            <person name="Brettin T.S."/>
            <person name="Henrissat B."/>
            <person name="Wilson D.B."/>
            <person name="McBride M.J."/>
        </authorList>
    </citation>
    <scope>NUCLEOTIDE SEQUENCE [LARGE SCALE GENOMIC DNA]</scope>
    <source>
        <strain evidence="10">ATCC 33406 / DSM 1761 / CIP 103989 / NBRC 15051 / NCIMB 9469 / D465</strain>
    </source>
</reference>
<evidence type="ECO:0000256" key="6">
    <source>
        <dbReference type="ARBA" id="ARBA00023134"/>
    </source>
</evidence>
<dbReference type="CDD" id="cd02503">
    <property type="entry name" value="MobA"/>
    <property type="match status" value="1"/>
</dbReference>
<dbReference type="SUPFAM" id="SSF53448">
    <property type="entry name" value="Nucleotide-diphospho-sugar transferases"/>
    <property type="match status" value="1"/>
</dbReference>
<protein>
    <submittedName>
        <fullName evidence="9">Molybdenum cofactor guanylyltransferase</fullName>
    </submittedName>
</protein>
<evidence type="ECO:0000313" key="10">
    <source>
        <dbReference type="Proteomes" id="UP000001822"/>
    </source>
</evidence>
<accession>A0A6N4SQJ0</accession>
<evidence type="ECO:0000256" key="7">
    <source>
        <dbReference type="ARBA" id="ARBA00023150"/>
    </source>
</evidence>
<feature type="domain" description="MobA-like NTP transferase" evidence="8">
    <location>
        <begin position="15"/>
        <end position="162"/>
    </location>
</feature>
<dbReference type="RefSeq" id="WP_011584713.1">
    <property type="nucleotide sequence ID" value="NC_008255.1"/>
</dbReference>
<dbReference type="Proteomes" id="UP000001822">
    <property type="component" value="Chromosome"/>
</dbReference>
<gene>
    <name evidence="9" type="primary">mobA</name>
    <name evidence="9" type="ordered locus">CHU_1326</name>
</gene>
<dbReference type="Gene3D" id="3.90.550.10">
    <property type="entry name" value="Spore Coat Polysaccharide Biosynthesis Protein SpsA, Chain A"/>
    <property type="match status" value="1"/>
</dbReference>
<keyword evidence="9" id="KW-0548">Nucleotidyltransferase</keyword>
<evidence type="ECO:0000313" key="9">
    <source>
        <dbReference type="EMBL" id="ABG58598.1"/>
    </source>
</evidence>
<dbReference type="InterPro" id="IPR029044">
    <property type="entry name" value="Nucleotide-diphossugar_trans"/>
</dbReference>
<keyword evidence="2" id="KW-0808">Transferase</keyword>
<proteinExistence type="predicted"/>
<keyword evidence="10" id="KW-1185">Reference proteome</keyword>
<keyword evidence="7" id="KW-0501">Molybdenum cofactor biosynthesis</keyword>
<keyword evidence="6" id="KW-0342">GTP-binding</keyword>
<dbReference type="GO" id="GO:0006777">
    <property type="term" value="P:Mo-molybdopterin cofactor biosynthetic process"/>
    <property type="evidence" value="ECO:0007669"/>
    <property type="project" value="UniProtKB-KW"/>
</dbReference>
<sequence>MYCGVPEEDPDKLVALILSGGQSSRMGTDKGSMELNGERLVERAGNLCASAGLPFYYSINASQNQQYLNFLPADALIVDTLDDIKGPLAGLLSFYVKYPNTDVLLLPCDMIHLGKSILSDLVQAYETMSIGHDIIVYQYANEIIEPMPGIYTSEALRKIYWLFLSGDLTRFSLKYCIEISNSFFIPIKKEAEVLFKNINSPEDITPSK</sequence>
<keyword evidence="5" id="KW-0460">Magnesium</keyword>
<keyword evidence="3" id="KW-0479">Metal-binding</keyword>
<evidence type="ECO:0000256" key="4">
    <source>
        <dbReference type="ARBA" id="ARBA00022741"/>
    </source>
</evidence>
<dbReference type="PANTHER" id="PTHR19136:SF81">
    <property type="entry name" value="MOLYBDENUM COFACTOR GUANYLYLTRANSFERASE"/>
    <property type="match status" value="1"/>
</dbReference>
<keyword evidence="4" id="KW-0547">Nucleotide-binding</keyword>
<dbReference type="AlphaFoldDB" id="A0A6N4SQJ0"/>
<dbReference type="InterPro" id="IPR013482">
    <property type="entry name" value="Molybde_CF_guanTrfase"/>
</dbReference>
<evidence type="ECO:0000256" key="3">
    <source>
        <dbReference type="ARBA" id="ARBA00022723"/>
    </source>
</evidence>
<dbReference type="OrthoDB" id="9788394at2"/>
<dbReference type="InterPro" id="IPR025877">
    <property type="entry name" value="MobA-like_NTP_Trfase"/>
</dbReference>
<name>A0A6N4SQJ0_CYTH3</name>
<dbReference type="KEGG" id="chu:CHU_1326"/>
<keyword evidence="1" id="KW-0963">Cytoplasm</keyword>